<accession>A0A484NMU5</accession>
<reference evidence="3 4" key="1">
    <citation type="submission" date="2018-04" db="EMBL/GenBank/DDBJ databases">
        <authorList>
            <person name="Vogel A."/>
        </authorList>
    </citation>
    <scope>NUCLEOTIDE SEQUENCE [LARGE SCALE GENOMIC DNA]</scope>
</reference>
<dbReference type="Gene3D" id="4.10.60.10">
    <property type="entry name" value="Zinc finger, CCHC-type"/>
    <property type="match status" value="1"/>
</dbReference>
<evidence type="ECO:0000313" key="4">
    <source>
        <dbReference type="Proteomes" id="UP000595140"/>
    </source>
</evidence>
<organism evidence="3 4">
    <name type="scientific">Cuscuta campestris</name>
    <dbReference type="NCBI Taxonomy" id="132261"/>
    <lineage>
        <taxon>Eukaryota</taxon>
        <taxon>Viridiplantae</taxon>
        <taxon>Streptophyta</taxon>
        <taxon>Embryophyta</taxon>
        <taxon>Tracheophyta</taxon>
        <taxon>Spermatophyta</taxon>
        <taxon>Magnoliopsida</taxon>
        <taxon>eudicotyledons</taxon>
        <taxon>Gunneridae</taxon>
        <taxon>Pentapetalae</taxon>
        <taxon>asterids</taxon>
        <taxon>lamiids</taxon>
        <taxon>Solanales</taxon>
        <taxon>Convolvulaceae</taxon>
        <taxon>Cuscuteae</taxon>
        <taxon>Cuscuta</taxon>
        <taxon>Cuscuta subgen. Grammica</taxon>
        <taxon>Cuscuta sect. Cleistogrammica</taxon>
    </lineage>
</organism>
<evidence type="ECO:0000256" key="1">
    <source>
        <dbReference type="SAM" id="MobiDB-lite"/>
    </source>
</evidence>
<dbReference type="GO" id="GO:0003676">
    <property type="term" value="F:nucleic acid binding"/>
    <property type="evidence" value="ECO:0007669"/>
    <property type="project" value="InterPro"/>
</dbReference>
<keyword evidence="4" id="KW-1185">Reference proteome</keyword>
<feature type="compositionally biased region" description="Basic and acidic residues" evidence="1">
    <location>
        <begin position="14"/>
        <end position="27"/>
    </location>
</feature>
<dbReference type="EMBL" id="OOIL02006791">
    <property type="protein sequence ID" value="VFR01688.1"/>
    <property type="molecule type" value="Genomic_DNA"/>
</dbReference>
<dbReference type="SMART" id="SM00343">
    <property type="entry name" value="ZnF_C2HC"/>
    <property type="match status" value="1"/>
</dbReference>
<gene>
    <name evidence="3" type="ORF">CCAM_LOCUS43463</name>
</gene>
<dbReference type="SUPFAM" id="SSF57756">
    <property type="entry name" value="Retrovirus zinc finger-like domains"/>
    <property type="match status" value="1"/>
</dbReference>
<sequence>MPLPNTKVPPLIVDIDRTGKGKEYSGKKKERKSSSKGARPDDVCNYCKEPGHWKFDCPKQKMQKKDKIEDAHGSATMAEADDTNSEEDLVLFVNNQTHCKDVWVLDSGASKGFSFEGKGGVMSVYKDSKVVLKGIKHGTLYLLQGSVIVASEIHRGDESLDVKVEVPSARIETLDHLEE</sequence>
<dbReference type="InterPro" id="IPR001878">
    <property type="entry name" value="Znf_CCHC"/>
</dbReference>
<proteinExistence type="predicted"/>
<dbReference type="OrthoDB" id="995288at2759"/>
<dbReference type="Pfam" id="PF00098">
    <property type="entry name" value="zf-CCHC"/>
    <property type="match status" value="1"/>
</dbReference>
<evidence type="ECO:0000313" key="3">
    <source>
        <dbReference type="EMBL" id="VFR01688.1"/>
    </source>
</evidence>
<protein>
    <recommendedName>
        <fullName evidence="2">CCHC-type domain-containing protein</fullName>
    </recommendedName>
</protein>
<dbReference type="GO" id="GO:0008270">
    <property type="term" value="F:zinc ion binding"/>
    <property type="evidence" value="ECO:0007669"/>
    <property type="project" value="InterPro"/>
</dbReference>
<feature type="domain" description="CCHC-type" evidence="2">
    <location>
        <begin position="43"/>
        <end position="59"/>
    </location>
</feature>
<dbReference type="AlphaFoldDB" id="A0A484NMU5"/>
<dbReference type="Proteomes" id="UP000595140">
    <property type="component" value="Unassembled WGS sequence"/>
</dbReference>
<dbReference type="InterPro" id="IPR036875">
    <property type="entry name" value="Znf_CCHC_sf"/>
</dbReference>
<feature type="region of interest" description="Disordered" evidence="1">
    <location>
        <begin position="1"/>
        <end position="42"/>
    </location>
</feature>
<evidence type="ECO:0000259" key="2">
    <source>
        <dbReference type="SMART" id="SM00343"/>
    </source>
</evidence>
<name>A0A484NMU5_9ASTE</name>